<accession>A0A3S5ACL5</accession>
<organism evidence="2 3">
    <name type="scientific">Protopolystoma xenopodis</name>
    <dbReference type="NCBI Taxonomy" id="117903"/>
    <lineage>
        <taxon>Eukaryota</taxon>
        <taxon>Metazoa</taxon>
        <taxon>Spiralia</taxon>
        <taxon>Lophotrochozoa</taxon>
        <taxon>Platyhelminthes</taxon>
        <taxon>Monogenea</taxon>
        <taxon>Polyopisthocotylea</taxon>
        <taxon>Polystomatidea</taxon>
        <taxon>Polystomatidae</taxon>
        <taxon>Protopolystoma</taxon>
    </lineage>
</organism>
<proteinExistence type="predicted"/>
<dbReference type="OrthoDB" id="1928087at2759"/>
<name>A0A3S5ACL5_9PLAT</name>
<reference evidence="2" key="1">
    <citation type="submission" date="2018-11" db="EMBL/GenBank/DDBJ databases">
        <authorList>
            <consortium name="Pathogen Informatics"/>
        </authorList>
    </citation>
    <scope>NUCLEOTIDE SEQUENCE</scope>
</reference>
<keyword evidence="3" id="KW-1185">Reference proteome</keyword>
<evidence type="ECO:0000313" key="3">
    <source>
        <dbReference type="Proteomes" id="UP000784294"/>
    </source>
</evidence>
<protein>
    <submittedName>
        <fullName evidence="2">Uncharacterized protein</fullName>
    </submittedName>
</protein>
<comment type="caution">
    <text evidence="2">The sequence shown here is derived from an EMBL/GenBank/DDBJ whole genome shotgun (WGS) entry which is preliminary data.</text>
</comment>
<sequence>VSGDGAESIVTGGGISTNNQHRPPPLPIKEGEETEEALADTKRTLFGAWHAEAAASGGRIVVHQTWQKDSPAVIRYSYNRSNQLYLQQQQASESIQTALKSPSPTSSRILEQFEMRYEPELKVFEVPEELCTSPSALSLLESDESEEDDLVLPQAVISSCPASSSAALTIFNQAGQKSCPIAATVSSCDTTAGYAHYLHDMTGAQTPGLLGEVSVASFIAPPLLE</sequence>
<evidence type="ECO:0000313" key="2">
    <source>
        <dbReference type="EMBL" id="VEL20476.1"/>
    </source>
</evidence>
<gene>
    <name evidence="2" type="ORF">PXEA_LOCUS13916</name>
</gene>
<feature type="region of interest" description="Disordered" evidence="1">
    <location>
        <begin position="1"/>
        <end position="31"/>
    </location>
</feature>
<evidence type="ECO:0000256" key="1">
    <source>
        <dbReference type="SAM" id="MobiDB-lite"/>
    </source>
</evidence>
<dbReference type="Proteomes" id="UP000784294">
    <property type="component" value="Unassembled WGS sequence"/>
</dbReference>
<dbReference type="EMBL" id="CAAALY010046629">
    <property type="protein sequence ID" value="VEL20476.1"/>
    <property type="molecule type" value="Genomic_DNA"/>
</dbReference>
<dbReference type="AlphaFoldDB" id="A0A3S5ACL5"/>
<feature type="non-terminal residue" evidence="2">
    <location>
        <position position="1"/>
    </location>
</feature>